<dbReference type="InterPro" id="IPR014729">
    <property type="entry name" value="Rossmann-like_a/b/a_fold"/>
</dbReference>
<organism evidence="2 3">
    <name type="scientific">Thalassorhabdomicrobium marinisediminis</name>
    <dbReference type="NCBI Taxonomy" id="2170577"/>
    <lineage>
        <taxon>Bacteria</taxon>
        <taxon>Pseudomonadati</taxon>
        <taxon>Pseudomonadota</taxon>
        <taxon>Alphaproteobacteria</taxon>
        <taxon>Rhodobacterales</taxon>
        <taxon>Paracoccaceae</taxon>
        <taxon>Thalassorhabdomicrobium</taxon>
    </lineage>
</organism>
<dbReference type="EMBL" id="QCYG01000006">
    <property type="protein sequence ID" value="PVA06201.1"/>
    <property type="molecule type" value="Genomic_DNA"/>
</dbReference>
<evidence type="ECO:0000259" key="1">
    <source>
        <dbReference type="Pfam" id="PF02698"/>
    </source>
</evidence>
<dbReference type="PANTHER" id="PTHR30336">
    <property type="entry name" value="INNER MEMBRANE PROTEIN, PROBABLE PERMEASE"/>
    <property type="match status" value="1"/>
</dbReference>
<dbReference type="Proteomes" id="UP000244817">
    <property type="component" value="Unassembled WGS sequence"/>
</dbReference>
<dbReference type="InterPro" id="IPR051599">
    <property type="entry name" value="Cell_Envelope_Assoc"/>
</dbReference>
<dbReference type="Pfam" id="PF02698">
    <property type="entry name" value="DUF218"/>
    <property type="match status" value="1"/>
</dbReference>
<keyword evidence="3" id="KW-1185">Reference proteome</keyword>
<proteinExistence type="predicted"/>
<evidence type="ECO:0000313" key="3">
    <source>
        <dbReference type="Proteomes" id="UP000244817"/>
    </source>
</evidence>
<comment type="caution">
    <text evidence="2">The sequence shown here is derived from an EMBL/GenBank/DDBJ whole genome shotgun (WGS) entry which is preliminary data.</text>
</comment>
<accession>A0A2T7FVL3</accession>
<feature type="domain" description="DUF218" evidence="1">
    <location>
        <begin position="6"/>
        <end position="119"/>
    </location>
</feature>
<dbReference type="OrthoDB" id="9809813at2"/>
<dbReference type="GO" id="GO:0005886">
    <property type="term" value="C:plasma membrane"/>
    <property type="evidence" value="ECO:0007669"/>
    <property type="project" value="TreeGrafter"/>
</dbReference>
<dbReference type="Gene3D" id="3.40.50.620">
    <property type="entry name" value="HUPs"/>
    <property type="match status" value="1"/>
</dbReference>
<dbReference type="InterPro" id="IPR003848">
    <property type="entry name" value="DUF218"/>
</dbReference>
<dbReference type="RefSeq" id="WP_108640982.1">
    <property type="nucleotide sequence ID" value="NZ_QCYG01000006.1"/>
</dbReference>
<reference evidence="2 3" key="1">
    <citation type="submission" date="2018-04" db="EMBL/GenBank/DDBJ databases">
        <title>Pelagivirga bohaiensis gen. nov., sp. nov., a bacterium isolated from the Bohai Sea.</title>
        <authorList>
            <person name="Ji X."/>
        </authorList>
    </citation>
    <scope>NUCLEOTIDE SEQUENCE [LARGE SCALE GENOMIC DNA]</scope>
    <source>
        <strain evidence="2 3">BH-SD16</strain>
    </source>
</reference>
<gene>
    <name evidence="2" type="ORF">DC363_09810</name>
</gene>
<dbReference type="CDD" id="cd06259">
    <property type="entry name" value="YdcF-like"/>
    <property type="match status" value="1"/>
</dbReference>
<evidence type="ECO:0000313" key="2">
    <source>
        <dbReference type="EMBL" id="PVA06201.1"/>
    </source>
</evidence>
<name>A0A2T7FVL3_9RHOB</name>
<dbReference type="AlphaFoldDB" id="A0A2T7FVL3"/>
<protein>
    <submittedName>
        <fullName evidence="2">YdcF family protein</fullName>
    </submittedName>
</protein>
<sequence>MTTGLILGAAVWATGPSPTLARRTRHGAQLYHAGAVQRLIVCGGLGRHPPSEAHVMAALLEAEGVPASAVALEDRSTTTRENIRFALPLLDEADVIVITDWSHAPRARLIARRHGLRARSSSPSLKGARVWPQTKMAGRELFAYLAHALHIVR</sequence>
<dbReference type="PANTHER" id="PTHR30336:SF20">
    <property type="entry name" value="DUF218 DOMAIN-CONTAINING PROTEIN"/>
    <property type="match status" value="1"/>
</dbReference>